<name>A0A9X4KIK8_9BACL</name>
<sequence>MTVIVRDERSGLFCDEKTLLLDLLRHRAEEEPMDAIHLAAVDWTRFLRLAKNHRVYPVLAAFLHKRMPGIPDYVKAELDTDSRYNRLKMLSLAAEMSRVSACLSSGGVRSLVLKGPLLAQDLYGDLSKRTSKDLDILVPAEKLDEIRILLADLGYECEKEQLPNVLNGWKWRHHHVSFFIPRIRCRSRSIGVWRRGQEESRILRSCGRAGASIRSAADLSPTLDRRINFCIWFITARVTGGSGCAGSAISTCWPDADSTGPPVRSYPSGMGRSTWSDRRLYLLPNCFKRLFLKSWKALRV</sequence>
<dbReference type="InterPro" id="IPR039498">
    <property type="entry name" value="NTP_transf_5"/>
</dbReference>
<dbReference type="AlphaFoldDB" id="A0A9X4KIK8"/>
<dbReference type="Gene3D" id="3.30.460.40">
    <property type="match status" value="1"/>
</dbReference>
<proteinExistence type="predicted"/>
<comment type="caution">
    <text evidence="1">The sequence shown here is derived from an EMBL/GenBank/DDBJ whole genome shotgun (WGS) entry which is preliminary data.</text>
</comment>
<accession>A0A9X4KIK8</accession>
<reference evidence="1 2" key="1">
    <citation type="submission" date="2022-10" db="EMBL/GenBank/DDBJ databases">
        <title>Comparative genomic analysis of Cohnella hashimotonis sp. nov., isolated from the International Space Station.</title>
        <authorList>
            <person name="Simpson A."/>
            <person name="Venkateswaran K."/>
        </authorList>
    </citation>
    <scope>NUCLEOTIDE SEQUENCE [LARGE SCALE GENOMIC DNA]</scope>
    <source>
        <strain evidence="1 2">DSM 18997</strain>
    </source>
</reference>
<dbReference type="Proteomes" id="UP001153387">
    <property type="component" value="Unassembled WGS sequence"/>
</dbReference>
<protein>
    <submittedName>
        <fullName evidence="1">Nucleotidyltransferase family protein</fullName>
    </submittedName>
</protein>
<evidence type="ECO:0000313" key="1">
    <source>
        <dbReference type="EMBL" id="MDG0790787.1"/>
    </source>
</evidence>
<dbReference type="EMBL" id="JAPDHZ010000002">
    <property type="protein sequence ID" value="MDG0790787.1"/>
    <property type="molecule type" value="Genomic_DNA"/>
</dbReference>
<evidence type="ECO:0000313" key="2">
    <source>
        <dbReference type="Proteomes" id="UP001153387"/>
    </source>
</evidence>
<gene>
    <name evidence="1" type="ORF">OMP38_07875</name>
</gene>
<keyword evidence="2" id="KW-1185">Reference proteome</keyword>
<dbReference type="Pfam" id="PF14907">
    <property type="entry name" value="NTP_transf_5"/>
    <property type="match status" value="1"/>
</dbReference>
<organism evidence="1 2">
    <name type="scientific">Cohnella ginsengisoli</name>
    <dbReference type="NCBI Taxonomy" id="425004"/>
    <lineage>
        <taxon>Bacteria</taxon>
        <taxon>Bacillati</taxon>
        <taxon>Bacillota</taxon>
        <taxon>Bacilli</taxon>
        <taxon>Bacillales</taxon>
        <taxon>Paenibacillaceae</taxon>
        <taxon>Cohnella</taxon>
    </lineage>
</organism>